<dbReference type="RefSeq" id="WP_142941097.1">
    <property type="nucleotide sequence ID" value="NZ_VIKR01000001.1"/>
</dbReference>
<sequence length="68" mass="7733">MAKSKKRKSKKRNSRETAVMRAPRNPLALNPLMRRGGAHQQSNSAQRAAARREVKQMARDSGYFILSH</sequence>
<keyword evidence="3" id="KW-1185">Reference proteome</keyword>
<organism evidence="2 3">
    <name type="scientific">Aliikangiella marina</name>
    <dbReference type="NCBI Taxonomy" id="1712262"/>
    <lineage>
        <taxon>Bacteria</taxon>
        <taxon>Pseudomonadati</taxon>
        <taxon>Pseudomonadota</taxon>
        <taxon>Gammaproteobacteria</taxon>
        <taxon>Oceanospirillales</taxon>
        <taxon>Pleioneaceae</taxon>
        <taxon>Aliikangiella</taxon>
    </lineage>
</organism>
<accession>A0A545TJY0</accession>
<dbReference type="EMBL" id="VIKR01000001">
    <property type="protein sequence ID" value="TQV77525.1"/>
    <property type="molecule type" value="Genomic_DNA"/>
</dbReference>
<feature type="region of interest" description="Disordered" evidence="1">
    <location>
        <begin position="1"/>
        <end position="68"/>
    </location>
</feature>
<protein>
    <submittedName>
        <fullName evidence="2">Uncharacterized protein</fullName>
    </submittedName>
</protein>
<dbReference type="AlphaFoldDB" id="A0A545TJY0"/>
<proteinExistence type="predicted"/>
<evidence type="ECO:0000313" key="3">
    <source>
        <dbReference type="Proteomes" id="UP000317839"/>
    </source>
</evidence>
<name>A0A545TJY0_9GAMM</name>
<comment type="caution">
    <text evidence="2">The sequence shown here is derived from an EMBL/GenBank/DDBJ whole genome shotgun (WGS) entry which is preliminary data.</text>
</comment>
<feature type="compositionally biased region" description="Basic residues" evidence="1">
    <location>
        <begin position="1"/>
        <end position="13"/>
    </location>
</feature>
<gene>
    <name evidence="2" type="ORF">FLL45_06165</name>
</gene>
<reference evidence="2 3" key="1">
    <citation type="submission" date="2019-06" db="EMBL/GenBank/DDBJ databases">
        <title>Draft genome of Aliikangiella marina GYP-15.</title>
        <authorList>
            <person name="Wang G."/>
        </authorList>
    </citation>
    <scope>NUCLEOTIDE SEQUENCE [LARGE SCALE GENOMIC DNA]</scope>
    <source>
        <strain evidence="2 3">GYP-15</strain>
    </source>
</reference>
<feature type="compositionally biased region" description="Low complexity" evidence="1">
    <location>
        <begin position="38"/>
        <end position="48"/>
    </location>
</feature>
<evidence type="ECO:0000256" key="1">
    <source>
        <dbReference type="SAM" id="MobiDB-lite"/>
    </source>
</evidence>
<evidence type="ECO:0000313" key="2">
    <source>
        <dbReference type="EMBL" id="TQV77525.1"/>
    </source>
</evidence>
<dbReference type="Proteomes" id="UP000317839">
    <property type="component" value="Unassembled WGS sequence"/>
</dbReference>